<sequence length="341" mass="38115">MDTIFQLPALCASIPAEFNPDAGQDRAVALARCLLDAGVIHGAVSARRASDPLGTSRLFLERWVAERLQGLHCLFPAFRLVMEGASEMCNHTRPREPGQATIVWYTECSAFAVGEALDRLEQVHPRLGATVLTVIDRIGPRLIPTFTPTDVMGTAQEYYWYGEQDESAALDEQCGDDPAEREAMREQMVTREKIDAAFPDWATQWPGQRKRLSRAALQRIAKGARSCRVRQLVGDVLALEKLSLSDEFRPNGDGWFVGYGAVLTWKPDDIAVRVFDDFANDAVQGDFVDWMGEAEFSIGEPETLQHWMADMEVRLAGMRLFDGLIHELSSGDWLRVPKGMR</sequence>
<dbReference type="InterPro" id="IPR022283">
    <property type="entry name" value="PRTRC_protein-F"/>
</dbReference>
<proteinExistence type="predicted"/>
<evidence type="ECO:0000313" key="2">
    <source>
        <dbReference type="Proteomes" id="UP000249633"/>
    </source>
</evidence>
<evidence type="ECO:0008006" key="3">
    <source>
        <dbReference type="Google" id="ProtNLM"/>
    </source>
</evidence>
<dbReference type="NCBIfam" id="TIGR03742">
    <property type="entry name" value="PRTRC_F"/>
    <property type="match status" value="1"/>
</dbReference>
<reference evidence="1 2" key="1">
    <citation type="submission" date="2017-08" db="EMBL/GenBank/DDBJ databases">
        <title>Infants hospitalized years apart are colonized by the same room-sourced microbial strains.</title>
        <authorList>
            <person name="Brooks B."/>
            <person name="Olm M.R."/>
            <person name="Firek B.A."/>
            <person name="Baker R."/>
            <person name="Thomas B.C."/>
            <person name="Morowitz M.J."/>
            <person name="Banfield J.F."/>
        </authorList>
    </citation>
    <scope>NUCLEOTIDE SEQUENCE [LARGE SCALE GENOMIC DNA]</scope>
    <source>
        <strain evidence="1">S2_012_000_R2_81</strain>
    </source>
</reference>
<dbReference type="AlphaFoldDB" id="A0A2W5DIY0"/>
<protein>
    <recommendedName>
        <fullName evidence="3">PRTRC system protein F</fullName>
    </recommendedName>
</protein>
<comment type="caution">
    <text evidence="1">The sequence shown here is derived from an EMBL/GenBank/DDBJ whole genome shotgun (WGS) entry which is preliminary data.</text>
</comment>
<gene>
    <name evidence="1" type="ORF">DI603_17790</name>
</gene>
<evidence type="ECO:0000313" key="1">
    <source>
        <dbReference type="EMBL" id="PZP29067.1"/>
    </source>
</evidence>
<name>A0A2W5DIY0_9BURK</name>
<dbReference type="Proteomes" id="UP000249633">
    <property type="component" value="Unassembled WGS sequence"/>
</dbReference>
<dbReference type="EMBL" id="QFOD01000019">
    <property type="protein sequence ID" value="PZP29067.1"/>
    <property type="molecule type" value="Genomic_DNA"/>
</dbReference>
<organism evidence="1 2">
    <name type="scientific">Roseateles depolymerans</name>
    <dbReference type="NCBI Taxonomy" id="76731"/>
    <lineage>
        <taxon>Bacteria</taxon>
        <taxon>Pseudomonadati</taxon>
        <taxon>Pseudomonadota</taxon>
        <taxon>Betaproteobacteria</taxon>
        <taxon>Burkholderiales</taxon>
        <taxon>Sphaerotilaceae</taxon>
        <taxon>Roseateles</taxon>
    </lineage>
</organism>
<accession>A0A2W5DIY0</accession>
<dbReference type="Pfam" id="PF14456">
    <property type="entry name" value="alpha-hel2"/>
    <property type="match status" value="1"/>
</dbReference>